<protein>
    <submittedName>
        <fullName evidence="9">MFS transporter</fullName>
    </submittedName>
</protein>
<evidence type="ECO:0000313" key="10">
    <source>
        <dbReference type="Proteomes" id="UP000012488"/>
    </source>
</evidence>
<keyword evidence="5 7" id="KW-0472">Membrane</keyword>
<keyword evidence="4 7" id="KW-1133">Transmembrane helix</keyword>
<evidence type="ECO:0000256" key="3">
    <source>
        <dbReference type="ARBA" id="ARBA00022692"/>
    </source>
</evidence>
<evidence type="ECO:0000256" key="5">
    <source>
        <dbReference type="ARBA" id="ARBA00023136"/>
    </source>
</evidence>
<keyword evidence="2" id="KW-0813">Transport</keyword>
<sequence length="457" mass="48941">MRPGQRPCADSPQTPERPVTSTSDETPSEIERATMRRVTLRIMPLLMLGFLVAFIDRVNVGFAALQMNADAGLSASVFGLGAGLFFVAYFLFEVPSNLMLERFGARLWLARIMITWGLISAATALVVGPISFCALRFLLGAAEAGFYPGVIFYLTRWFPKAYRARVIALFAVAVPLSNFVGSPLSAALLGLDGWLGLRGWQLMSIVEAAPAVVLGLLVLRFLPEGPHRAPWLDEAQRGWLTGRLEAERAEQPLVRPSVWRIIRDRRVLAAGLIFAGSVGASACLSIWQPQIFKSYGLTTMEIGLLNSVPFGIAAGLMVLWARRSDRTGERAWHVAGPQALTALCLAAALAAHGFWPTVAILFLAILGTYAVKGPFWALVTEWLPPGASAAGIAQINAIGNLGAFIGTYLMGVIKDASGSYALGLLPLALVTAIGAALALGLSRTRPPLIPILPGERA</sequence>
<feature type="transmembrane region" description="Helical" evidence="7">
    <location>
        <begin position="342"/>
        <end position="371"/>
    </location>
</feature>
<feature type="transmembrane region" description="Helical" evidence="7">
    <location>
        <begin position="200"/>
        <end position="222"/>
    </location>
</feature>
<feature type="transmembrane region" description="Helical" evidence="7">
    <location>
        <begin position="420"/>
        <end position="441"/>
    </location>
</feature>
<dbReference type="PANTHER" id="PTHR43791:SF36">
    <property type="entry name" value="TRANSPORTER, PUTATIVE (AFU_ORTHOLOGUE AFUA_6G08340)-RELATED"/>
    <property type="match status" value="1"/>
</dbReference>
<dbReference type="Pfam" id="PF07690">
    <property type="entry name" value="MFS_1"/>
    <property type="match status" value="1"/>
</dbReference>
<proteinExistence type="predicted"/>
<evidence type="ECO:0000256" key="7">
    <source>
        <dbReference type="SAM" id="Phobius"/>
    </source>
</evidence>
<feature type="transmembrane region" description="Helical" evidence="7">
    <location>
        <begin position="71"/>
        <end position="92"/>
    </location>
</feature>
<dbReference type="InterPro" id="IPR036259">
    <property type="entry name" value="MFS_trans_sf"/>
</dbReference>
<keyword evidence="3 7" id="KW-0812">Transmembrane</keyword>
<organism evidence="9 10">
    <name type="scientific">Methylobacterium mesophilicum SR1.6/6</name>
    <dbReference type="NCBI Taxonomy" id="908290"/>
    <lineage>
        <taxon>Bacteria</taxon>
        <taxon>Pseudomonadati</taxon>
        <taxon>Pseudomonadota</taxon>
        <taxon>Alphaproteobacteria</taxon>
        <taxon>Hyphomicrobiales</taxon>
        <taxon>Methylobacteriaceae</taxon>
        <taxon>Methylobacterium</taxon>
    </lineage>
</organism>
<feature type="region of interest" description="Disordered" evidence="6">
    <location>
        <begin position="1"/>
        <end position="28"/>
    </location>
</feature>
<dbReference type="GO" id="GO:0022857">
    <property type="term" value="F:transmembrane transporter activity"/>
    <property type="evidence" value="ECO:0007669"/>
    <property type="project" value="InterPro"/>
</dbReference>
<evidence type="ECO:0000256" key="6">
    <source>
        <dbReference type="SAM" id="MobiDB-lite"/>
    </source>
</evidence>
<feature type="transmembrane region" description="Helical" evidence="7">
    <location>
        <begin position="134"/>
        <end position="154"/>
    </location>
</feature>
<dbReference type="Gene3D" id="1.20.1250.20">
    <property type="entry name" value="MFS general substrate transporter like domains"/>
    <property type="match status" value="2"/>
</dbReference>
<feature type="transmembrane region" description="Helical" evidence="7">
    <location>
        <begin position="267"/>
        <end position="287"/>
    </location>
</feature>
<dbReference type="OrthoDB" id="9773957at2"/>
<gene>
    <name evidence="9" type="ORF">MMSR116_04730</name>
</gene>
<reference evidence="9 10" key="2">
    <citation type="journal article" date="2013" name="Genome Announc.">
        <title>Draft Genome Sequence of Methylobacterium mesophilicum Strain SR1.6/6, Isolated from Citrus sinensis.</title>
        <authorList>
            <person name="Marinho Almeida D."/>
            <person name="Dini-Andreote F."/>
            <person name="Camargo Neves A.A."/>
            <person name="Juca Ramos R.T."/>
            <person name="Andreote F.D."/>
            <person name="Carneiro A.R."/>
            <person name="Oliveira de Souza Lima A."/>
            <person name="Caracciolo Gomes de Sa P.H."/>
            <person name="Ribeiro Barbosa M.S."/>
            <person name="Araujo W.L."/>
            <person name="Silva A."/>
        </authorList>
    </citation>
    <scope>NUCLEOTIDE SEQUENCE [LARGE SCALE GENOMIC DNA]</scope>
    <source>
        <strain evidence="9 10">SR1.6/6</strain>
    </source>
</reference>
<reference evidence="9 10" key="1">
    <citation type="journal article" date="2012" name="Genet. Mol. Biol.">
        <title>Analysis of 16S rRNA and mxaF genes revealing insights into Methylobacterium niche-specific plant association.</title>
        <authorList>
            <person name="Dourado M.N."/>
            <person name="Andreote F.D."/>
            <person name="Dini-Andreote F."/>
            <person name="Conti R."/>
            <person name="Araujo J.M."/>
            <person name="Araujo W.L."/>
        </authorList>
    </citation>
    <scope>NUCLEOTIDE SEQUENCE [LARGE SCALE GENOMIC DNA]</scope>
    <source>
        <strain evidence="9 10">SR1.6/6</strain>
    </source>
</reference>
<dbReference type="SUPFAM" id="SSF103473">
    <property type="entry name" value="MFS general substrate transporter"/>
    <property type="match status" value="1"/>
</dbReference>
<feature type="transmembrane region" description="Helical" evidence="7">
    <location>
        <begin position="108"/>
        <end position="128"/>
    </location>
</feature>
<evidence type="ECO:0000259" key="8">
    <source>
        <dbReference type="PROSITE" id="PS50850"/>
    </source>
</evidence>
<dbReference type="InterPro" id="IPR011701">
    <property type="entry name" value="MFS"/>
</dbReference>
<feature type="transmembrane region" description="Helical" evidence="7">
    <location>
        <begin position="391"/>
        <end position="413"/>
    </location>
</feature>
<dbReference type="EMBL" id="CP043538">
    <property type="protein sequence ID" value="QGY01283.1"/>
    <property type="molecule type" value="Genomic_DNA"/>
</dbReference>
<dbReference type="InterPro" id="IPR020846">
    <property type="entry name" value="MFS_dom"/>
</dbReference>
<dbReference type="PANTHER" id="PTHR43791">
    <property type="entry name" value="PERMEASE-RELATED"/>
    <property type="match status" value="1"/>
</dbReference>
<evidence type="ECO:0000256" key="1">
    <source>
        <dbReference type="ARBA" id="ARBA00004141"/>
    </source>
</evidence>
<feature type="compositionally biased region" description="Polar residues" evidence="6">
    <location>
        <begin position="11"/>
        <end position="25"/>
    </location>
</feature>
<dbReference type="KEGG" id="mmes:MMSR116_04730"/>
<evidence type="ECO:0000313" key="9">
    <source>
        <dbReference type="EMBL" id="QGY01283.1"/>
    </source>
</evidence>
<feature type="transmembrane region" description="Helical" evidence="7">
    <location>
        <begin position="302"/>
        <end position="321"/>
    </location>
</feature>
<dbReference type="AlphaFoldDB" id="A0A6B9FDD9"/>
<name>A0A6B9FDD9_9HYPH</name>
<comment type="subcellular location">
    <subcellularLocation>
        <location evidence="1">Membrane</location>
        <topology evidence="1">Multi-pass membrane protein</topology>
    </subcellularLocation>
</comment>
<feature type="domain" description="Major facilitator superfamily (MFS) profile" evidence="8">
    <location>
        <begin position="42"/>
        <end position="446"/>
    </location>
</feature>
<dbReference type="Proteomes" id="UP000012488">
    <property type="component" value="Chromosome"/>
</dbReference>
<evidence type="ECO:0000256" key="2">
    <source>
        <dbReference type="ARBA" id="ARBA00022448"/>
    </source>
</evidence>
<evidence type="ECO:0000256" key="4">
    <source>
        <dbReference type="ARBA" id="ARBA00022989"/>
    </source>
</evidence>
<accession>A0A6B9FDD9</accession>
<dbReference type="CDD" id="cd17319">
    <property type="entry name" value="MFS_ExuT_GudP_like"/>
    <property type="match status" value="1"/>
</dbReference>
<dbReference type="FunFam" id="1.20.1250.20:FF:000018">
    <property type="entry name" value="MFS transporter permease"/>
    <property type="match status" value="1"/>
</dbReference>
<dbReference type="GO" id="GO:0016020">
    <property type="term" value="C:membrane"/>
    <property type="evidence" value="ECO:0007669"/>
    <property type="project" value="UniProtKB-SubCell"/>
</dbReference>
<dbReference type="PROSITE" id="PS50850">
    <property type="entry name" value="MFS"/>
    <property type="match status" value="1"/>
</dbReference>
<feature type="transmembrane region" description="Helical" evidence="7">
    <location>
        <begin position="166"/>
        <end position="188"/>
    </location>
</feature>